<feature type="region of interest" description="Disordered" evidence="3">
    <location>
        <begin position="282"/>
        <end position="304"/>
    </location>
</feature>
<dbReference type="InterPro" id="IPR017932">
    <property type="entry name" value="GATase_2_dom"/>
</dbReference>
<evidence type="ECO:0000256" key="3">
    <source>
        <dbReference type="SAM" id="MobiDB-lite"/>
    </source>
</evidence>
<keyword evidence="1 5" id="KW-0808">Transferase</keyword>
<dbReference type="GO" id="GO:0016740">
    <property type="term" value="F:transferase activity"/>
    <property type="evidence" value="ECO:0007669"/>
    <property type="project" value="UniProtKB-KW"/>
</dbReference>
<evidence type="ECO:0000313" key="5">
    <source>
        <dbReference type="EMBL" id="SUS03663.1"/>
    </source>
</evidence>
<evidence type="ECO:0000256" key="1">
    <source>
        <dbReference type="ARBA" id="ARBA00022679"/>
    </source>
</evidence>
<dbReference type="InterPro" id="IPR029055">
    <property type="entry name" value="Ntn_hydrolases_N"/>
</dbReference>
<accession>A0A380T9V6</accession>
<dbReference type="EMBL" id="UIDG01000010">
    <property type="protein sequence ID" value="SUS03663.1"/>
    <property type="molecule type" value="Genomic_DNA"/>
</dbReference>
<name>A0A380T9V6_9ZZZZ</name>
<dbReference type="SUPFAM" id="SSF56235">
    <property type="entry name" value="N-terminal nucleophile aminohydrolases (Ntn hydrolases)"/>
    <property type="match status" value="1"/>
</dbReference>
<evidence type="ECO:0000256" key="2">
    <source>
        <dbReference type="ARBA" id="ARBA00022962"/>
    </source>
</evidence>
<dbReference type="PANTHER" id="PTHR11907">
    <property type="entry name" value="AMIDOPHOSPHORIBOSYLTRANSFERASE"/>
    <property type="match status" value="1"/>
</dbReference>
<evidence type="ECO:0000259" key="4">
    <source>
        <dbReference type="PROSITE" id="PS51278"/>
    </source>
</evidence>
<protein>
    <submittedName>
        <fullName evidence="5">Glutamine amidotransferase protein GlxB</fullName>
    </submittedName>
</protein>
<organism evidence="5">
    <name type="scientific">metagenome</name>
    <dbReference type="NCBI Taxonomy" id="256318"/>
    <lineage>
        <taxon>unclassified sequences</taxon>
        <taxon>metagenomes</taxon>
    </lineage>
</organism>
<gene>
    <name evidence="5" type="ORF">DF3PB_1070004</name>
</gene>
<dbReference type="Pfam" id="PF13522">
    <property type="entry name" value="GATase_6"/>
    <property type="match status" value="1"/>
</dbReference>
<dbReference type="AlphaFoldDB" id="A0A380T9V6"/>
<reference evidence="5" key="1">
    <citation type="submission" date="2018-07" db="EMBL/GenBank/DDBJ databases">
        <authorList>
            <person name="Quirk P.G."/>
            <person name="Krulwich T.A."/>
        </authorList>
    </citation>
    <scope>NUCLEOTIDE SEQUENCE</scope>
</reference>
<feature type="domain" description="Glutamine amidotransferase type-2" evidence="4">
    <location>
        <begin position="2"/>
        <end position="301"/>
    </location>
</feature>
<dbReference type="Gene3D" id="3.60.20.10">
    <property type="entry name" value="Glutamine Phosphoribosylpyrophosphate, subunit 1, domain 1"/>
    <property type="match status" value="1"/>
</dbReference>
<dbReference type="PROSITE" id="PS51278">
    <property type="entry name" value="GATASE_TYPE_2"/>
    <property type="match status" value="1"/>
</dbReference>
<proteinExistence type="predicted"/>
<keyword evidence="2 5" id="KW-0315">Glutamine amidotransferase</keyword>
<sequence>MCGIAGIFFKDGQGNRPVGHALVDMLDGCQHRGPDSTGFALYGAGDDHLVLRFLVGEGPEREAAIERIRSILSEFAATPVEEQLTGVTWRVTVAFAGDIQAFAYALERGAKLLSVGRRLDIIKDCGTARDVDRVYGISGINGTHGIGHVRLATESDVRPEAAHPFWATGFADVAIVHNGQITNYWKMRRALEQRDFEFRTENDSELIAVYLADQLRSGASLNAALERAVEDLDGTFSFLVATGDGLGCAKDKLAAKPMVMMETDELVAIASEEVSLNRLFPGRQLNTSEPPPGSFATWSRSILP</sequence>